<keyword evidence="4 7" id="KW-1133">Transmembrane helix</keyword>
<evidence type="ECO:0000256" key="3">
    <source>
        <dbReference type="ARBA" id="ARBA00022692"/>
    </source>
</evidence>
<sequence length="93" mass="10689">MSILIAVNLLNYMDRFTLPGVLSDVQKFYDVNNAQAGLLQTVYLIFFMLISPVWGFLGDRYNRKYLMMGTLLLWTCTVLLSTFIPQNVGFILL</sequence>
<protein>
    <recommendedName>
        <fullName evidence="8">Major facilitator superfamily (MFS) profile domain-containing protein</fullName>
    </recommendedName>
</protein>
<evidence type="ECO:0000256" key="4">
    <source>
        <dbReference type="ARBA" id="ARBA00022989"/>
    </source>
</evidence>
<evidence type="ECO:0000313" key="9">
    <source>
        <dbReference type="EMBL" id="VDK66385.1"/>
    </source>
</evidence>
<feature type="transmembrane region" description="Helical" evidence="7">
    <location>
        <begin position="38"/>
        <end position="58"/>
    </location>
</feature>
<dbReference type="InterPro" id="IPR011701">
    <property type="entry name" value="MFS"/>
</dbReference>
<keyword evidence="3 7" id="KW-0812">Transmembrane</keyword>
<dbReference type="PROSITE" id="PS50850">
    <property type="entry name" value="MFS"/>
    <property type="match status" value="1"/>
</dbReference>
<accession>A0A3P6SGJ4</accession>
<reference evidence="9 10" key="1">
    <citation type="submission" date="2018-11" db="EMBL/GenBank/DDBJ databases">
        <authorList>
            <consortium name="Pathogen Informatics"/>
        </authorList>
    </citation>
    <scope>NUCLEOTIDE SEQUENCE [LARGE SCALE GENOMIC DNA]</scope>
</reference>
<evidence type="ECO:0000256" key="5">
    <source>
        <dbReference type="ARBA" id="ARBA00023136"/>
    </source>
</evidence>
<keyword evidence="5 7" id="KW-0472">Membrane</keyword>
<name>A0A3P6SGJ4_CYLGO</name>
<dbReference type="InterPro" id="IPR020846">
    <property type="entry name" value="MFS_dom"/>
</dbReference>
<dbReference type="Gene3D" id="1.20.1250.20">
    <property type="entry name" value="MFS general substrate transporter like domains"/>
    <property type="match status" value="1"/>
</dbReference>
<dbReference type="InterPro" id="IPR036259">
    <property type="entry name" value="MFS_trans_sf"/>
</dbReference>
<evidence type="ECO:0000313" key="10">
    <source>
        <dbReference type="Proteomes" id="UP000271889"/>
    </source>
</evidence>
<dbReference type="GO" id="GO:0022857">
    <property type="term" value="F:transmembrane transporter activity"/>
    <property type="evidence" value="ECO:0007669"/>
    <property type="project" value="InterPro"/>
</dbReference>
<evidence type="ECO:0000256" key="1">
    <source>
        <dbReference type="ARBA" id="ARBA00004141"/>
    </source>
</evidence>
<evidence type="ECO:0000256" key="6">
    <source>
        <dbReference type="ARBA" id="ARBA00024338"/>
    </source>
</evidence>
<evidence type="ECO:0000256" key="2">
    <source>
        <dbReference type="ARBA" id="ARBA00022448"/>
    </source>
</evidence>
<comment type="subcellular location">
    <subcellularLocation>
        <location evidence="1">Membrane</location>
        <topology evidence="1">Multi-pass membrane protein</topology>
    </subcellularLocation>
</comment>
<dbReference type="PANTHER" id="PTHR23505">
    <property type="entry name" value="SPINSTER"/>
    <property type="match status" value="1"/>
</dbReference>
<evidence type="ECO:0000256" key="7">
    <source>
        <dbReference type="SAM" id="Phobius"/>
    </source>
</evidence>
<gene>
    <name evidence="9" type="ORF">CGOC_LOCUS6176</name>
</gene>
<dbReference type="AlphaFoldDB" id="A0A3P6SGJ4"/>
<dbReference type="Pfam" id="PF07690">
    <property type="entry name" value="MFS_1"/>
    <property type="match status" value="1"/>
</dbReference>
<feature type="domain" description="Major facilitator superfamily (MFS) profile" evidence="8">
    <location>
        <begin position="1"/>
        <end position="93"/>
    </location>
</feature>
<comment type="similarity">
    <text evidence="6">Belongs to the major facilitator superfamily. Spinster (TC 2.A.1.49) family.</text>
</comment>
<feature type="transmembrane region" description="Helical" evidence="7">
    <location>
        <begin position="65"/>
        <end position="84"/>
    </location>
</feature>
<dbReference type="Proteomes" id="UP000271889">
    <property type="component" value="Unassembled WGS sequence"/>
</dbReference>
<proteinExistence type="inferred from homology"/>
<organism evidence="9 10">
    <name type="scientific">Cylicostephanus goldi</name>
    <name type="common">Nematode worm</name>
    <dbReference type="NCBI Taxonomy" id="71465"/>
    <lineage>
        <taxon>Eukaryota</taxon>
        <taxon>Metazoa</taxon>
        <taxon>Ecdysozoa</taxon>
        <taxon>Nematoda</taxon>
        <taxon>Chromadorea</taxon>
        <taxon>Rhabditida</taxon>
        <taxon>Rhabditina</taxon>
        <taxon>Rhabditomorpha</taxon>
        <taxon>Strongyloidea</taxon>
        <taxon>Strongylidae</taxon>
        <taxon>Cylicostephanus</taxon>
    </lineage>
</organism>
<dbReference type="PANTHER" id="PTHR23505:SF79">
    <property type="entry name" value="PROTEIN SPINSTER"/>
    <property type="match status" value="1"/>
</dbReference>
<dbReference type="GO" id="GO:0016020">
    <property type="term" value="C:membrane"/>
    <property type="evidence" value="ECO:0007669"/>
    <property type="project" value="UniProtKB-SubCell"/>
</dbReference>
<dbReference type="EMBL" id="UYRV01019673">
    <property type="protein sequence ID" value="VDK66385.1"/>
    <property type="molecule type" value="Genomic_DNA"/>
</dbReference>
<keyword evidence="2" id="KW-0813">Transport</keyword>
<dbReference type="OrthoDB" id="6770063at2759"/>
<dbReference type="InterPro" id="IPR044770">
    <property type="entry name" value="MFS_spinster-like"/>
</dbReference>
<evidence type="ECO:0000259" key="8">
    <source>
        <dbReference type="PROSITE" id="PS50850"/>
    </source>
</evidence>
<keyword evidence="10" id="KW-1185">Reference proteome</keyword>
<dbReference type="SUPFAM" id="SSF103473">
    <property type="entry name" value="MFS general substrate transporter"/>
    <property type="match status" value="1"/>
</dbReference>